<dbReference type="InterPro" id="IPR018704">
    <property type="entry name" value="SecYEG/CpoB_TPR"/>
</dbReference>
<keyword evidence="4" id="KW-1185">Reference proteome</keyword>
<accession>A0ABP8NRM3</accession>
<organism evidence="3 4">
    <name type="scientific">Novipirellula rosea</name>
    <dbReference type="NCBI Taxonomy" id="1031540"/>
    <lineage>
        <taxon>Bacteria</taxon>
        <taxon>Pseudomonadati</taxon>
        <taxon>Planctomycetota</taxon>
        <taxon>Planctomycetia</taxon>
        <taxon>Pirellulales</taxon>
        <taxon>Pirellulaceae</taxon>
        <taxon>Novipirellula</taxon>
    </lineage>
</organism>
<feature type="domain" description="Ancillary SecYEG translocon subunit/Cell division coordinator CpoB TPR" evidence="2">
    <location>
        <begin position="291"/>
        <end position="432"/>
    </location>
</feature>
<dbReference type="Pfam" id="PF13432">
    <property type="entry name" value="TPR_16"/>
    <property type="match status" value="6"/>
</dbReference>
<feature type="repeat" description="TPR" evidence="1">
    <location>
        <begin position="550"/>
        <end position="583"/>
    </location>
</feature>
<dbReference type="Pfam" id="PF09976">
    <property type="entry name" value="TPR_21"/>
    <property type="match status" value="2"/>
</dbReference>
<protein>
    <submittedName>
        <fullName evidence="3">Tetratricopeptide repeat protein</fullName>
    </submittedName>
</protein>
<sequence length="1109" mass="123537">MFVLKTQVRLSLFRIDFSRIDSYRQPILGWFACIALLGSSCLGARVWAEESPEESIAAYADAANFQTNGALELAIEYWQRFLKEYPQDPMVSKAAHFLGVCYMQQENPDYVAASDAFARALKDSDYELREESLVNRGWCLYSAAGEAPNRDKDRLRESIQAFETLRKEFPKSAFLDRALFYSGEAAYGLGDAKKAIANYDQLLALPTAKESPLRCDALYARGVAYEELDQFDNAVASFRQLLGSCEKSDLVTDVHLRIGDTAIMKKNYSEAIESFDAAIKATDNAEDLSYAIFRQAFALVQANKPGEAAKKYEQLLNDFPDSPYTASATLASAQSTYRSGDTDEAAKRFERVLEQNNPEASTEAAHWLARIHLGKGDAATALAIAKKQLDKAAEGKFVASLKLDLAEALAMNPDTLKESLDAFEQAYRDAPDDELAPRALYNAAFSALQLNESQHAIELATEFLKKFPSDTLAPDVRFVKAESQLLLGDAAGAAGLFKELVENSDPGDMQQRPIWIVRAATALNTAGRTNETIAMLKKEADQLPEKSQRAEAQLLLGQAYLMAGNAADSAKAFRASHEADPSWPRASEALLMSGQALFASGDSRSAQAAWSTIIEEDPNSRMADQARFKLAQLASTQQNAKQAIEYYNEIIASGADPGLMPYAYYSLAQLLMENGKYNDAMKSLDTLLSDYAGHAIRGEALLARGIAERNLNQMDAARRDLEAYLALEPKGMNLGHVLYELALIDQKEKQPEEAAKRLERLVAEVPNYPDLDKVLYELGWSYRESGKQQAAVDSFTKLIAKSPNTSLTGEAAYFVGQNYYEKKDWPEAAKYFLASAKNTTDSELSEKAFYRLGWSHFKAGNIDKAEDAFKQQAEKHPDGSLGFDALMMVGECRFNERNYEKALRGFEVARKQIQANDDTAKTVRDTADRQARELVLLHGGQSAAQLKKWDEAIQWYDELRGRFPSTQYLAQVFYETGFAYQQTGDNEKALQWFAEVADNYRNEIAARARFMIGEIHFADRRFDLAIPEFQKVMYGFGAEQAPESIKNWQAKSGFEAGRCSELLMQQARTAAAKQKSKNFAVNFFQYVVAKHPKHELAGKAQTQLEALKK</sequence>
<proteinExistence type="predicted"/>
<dbReference type="Gene3D" id="1.25.40.10">
    <property type="entry name" value="Tetratricopeptide repeat domain"/>
    <property type="match status" value="9"/>
</dbReference>
<feature type="repeat" description="TPR" evidence="1">
    <location>
        <begin position="252"/>
        <end position="285"/>
    </location>
</feature>
<feature type="domain" description="Ancillary SecYEG translocon subunit/Cell division coordinator CpoB TPR" evidence="2">
    <location>
        <begin position="598"/>
        <end position="705"/>
    </location>
</feature>
<reference evidence="4" key="1">
    <citation type="journal article" date="2019" name="Int. J. Syst. Evol. Microbiol.">
        <title>The Global Catalogue of Microorganisms (GCM) 10K type strain sequencing project: providing services to taxonomists for standard genome sequencing and annotation.</title>
        <authorList>
            <consortium name="The Broad Institute Genomics Platform"/>
            <consortium name="The Broad Institute Genome Sequencing Center for Infectious Disease"/>
            <person name="Wu L."/>
            <person name="Ma J."/>
        </authorList>
    </citation>
    <scope>NUCLEOTIDE SEQUENCE [LARGE SCALE GENOMIC DNA]</scope>
    <source>
        <strain evidence="4">JCM 17759</strain>
    </source>
</reference>
<dbReference type="PANTHER" id="PTHR37423">
    <property type="entry name" value="SOLUBLE LYTIC MUREIN TRANSGLYCOSYLASE-RELATED"/>
    <property type="match status" value="1"/>
</dbReference>
<dbReference type="Pfam" id="PF13174">
    <property type="entry name" value="TPR_6"/>
    <property type="match status" value="1"/>
</dbReference>
<dbReference type="SUPFAM" id="SSF48452">
    <property type="entry name" value="TPR-like"/>
    <property type="match status" value="7"/>
</dbReference>
<name>A0ABP8NRM3_9BACT</name>
<feature type="repeat" description="TPR" evidence="1">
    <location>
        <begin position="846"/>
        <end position="879"/>
    </location>
</feature>
<dbReference type="RefSeq" id="WP_345327710.1">
    <property type="nucleotide sequence ID" value="NZ_BAABGA010000109.1"/>
</dbReference>
<evidence type="ECO:0000259" key="2">
    <source>
        <dbReference type="Pfam" id="PF09976"/>
    </source>
</evidence>
<evidence type="ECO:0000313" key="4">
    <source>
        <dbReference type="Proteomes" id="UP001500840"/>
    </source>
</evidence>
<comment type="caution">
    <text evidence="3">The sequence shown here is derived from an EMBL/GenBank/DDBJ whole genome shotgun (WGS) entry which is preliminary data.</text>
</comment>
<evidence type="ECO:0000256" key="1">
    <source>
        <dbReference type="PROSITE-ProRule" id="PRU00339"/>
    </source>
</evidence>
<dbReference type="SMART" id="SM00028">
    <property type="entry name" value="TPR"/>
    <property type="match status" value="20"/>
</dbReference>
<feature type="repeat" description="TPR" evidence="1">
    <location>
        <begin position="772"/>
        <end position="805"/>
    </location>
</feature>
<dbReference type="PROSITE" id="PS50005">
    <property type="entry name" value="TPR"/>
    <property type="match status" value="5"/>
</dbReference>
<dbReference type="InterPro" id="IPR019734">
    <property type="entry name" value="TPR_rpt"/>
</dbReference>
<gene>
    <name evidence="3" type="ORF">GCM10023156_63270</name>
</gene>
<dbReference type="EMBL" id="BAABGA010000109">
    <property type="protein sequence ID" value="GAA4470212.1"/>
    <property type="molecule type" value="Genomic_DNA"/>
</dbReference>
<dbReference type="Proteomes" id="UP001500840">
    <property type="component" value="Unassembled WGS sequence"/>
</dbReference>
<feature type="repeat" description="TPR" evidence="1">
    <location>
        <begin position="970"/>
        <end position="1003"/>
    </location>
</feature>
<keyword evidence="1" id="KW-0802">TPR repeat</keyword>
<evidence type="ECO:0000313" key="3">
    <source>
        <dbReference type="EMBL" id="GAA4470212.1"/>
    </source>
</evidence>
<dbReference type="InterPro" id="IPR011990">
    <property type="entry name" value="TPR-like_helical_dom_sf"/>
</dbReference>
<dbReference type="PANTHER" id="PTHR37423:SF6">
    <property type="entry name" value="CELL DIVISION COORDINATOR CPOB"/>
    <property type="match status" value="1"/>
</dbReference>